<dbReference type="NCBIfam" id="NF008759">
    <property type="entry name" value="PRK11790.1"/>
    <property type="match status" value="1"/>
</dbReference>
<keyword evidence="15" id="KW-1185">Reference proteome</keyword>
<dbReference type="UniPathway" id="UPA00135">
    <property type="reaction ID" value="UER00196"/>
</dbReference>
<dbReference type="InterPro" id="IPR006139">
    <property type="entry name" value="D-isomer_2_OHA_DH_cat_dom"/>
</dbReference>
<dbReference type="GO" id="GO:0051287">
    <property type="term" value="F:NAD binding"/>
    <property type="evidence" value="ECO:0007669"/>
    <property type="project" value="InterPro"/>
</dbReference>
<keyword evidence="8" id="KW-0520">NAD</keyword>
<dbReference type="Gene3D" id="3.30.70.260">
    <property type="match status" value="1"/>
</dbReference>
<dbReference type="EMBL" id="VLJN01000034">
    <property type="protein sequence ID" value="TWG81735.1"/>
    <property type="molecule type" value="Genomic_DNA"/>
</dbReference>
<dbReference type="GO" id="GO:0006564">
    <property type="term" value="P:L-serine biosynthetic process"/>
    <property type="evidence" value="ECO:0007669"/>
    <property type="project" value="UniProtKB-ARBA"/>
</dbReference>
<dbReference type="GO" id="GO:0004617">
    <property type="term" value="F:phosphoglycerate dehydrogenase activity"/>
    <property type="evidence" value="ECO:0007669"/>
    <property type="project" value="UniProtKB-EC"/>
</dbReference>
<comment type="function">
    <text evidence="1">Catalyzes the reversible oxidation of 3-phospho-D-glycerate to 3-phosphonooxypyruvate, the first step of the phosphorylated L-serine biosynthesis pathway. Also catalyzes the reversible oxidation of 2-hydroxyglutarate to 2-oxoglutarate.</text>
</comment>
<evidence type="ECO:0000256" key="9">
    <source>
        <dbReference type="ARBA" id="ARBA00030455"/>
    </source>
</evidence>
<evidence type="ECO:0000256" key="10">
    <source>
        <dbReference type="ARBA" id="ARBA00048126"/>
    </source>
</evidence>
<comment type="similarity">
    <text evidence="3 12">Belongs to the D-isomer specific 2-hydroxyacid dehydrogenase family.</text>
</comment>
<dbReference type="Proteomes" id="UP000318141">
    <property type="component" value="Unassembled WGS sequence"/>
</dbReference>
<dbReference type="Pfam" id="PF02826">
    <property type="entry name" value="2-Hacid_dh_C"/>
    <property type="match status" value="1"/>
</dbReference>
<dbReference type="InterPro" id="IPR036291">
    <property type="entry name" value="NAD(P)-bd_dom_sf"/>
</dbReference>
<dbReference type="PANTHER" id="PTHR10996">
    <property type="entry name" value="2-HYDROXYACID DEHYDROGENASE-RELATED"/>
    <property type="match status" value="1"/>
</dbReference>
<accession>A0A562B975</accession>
<dbReference type="EC" id="1.1.1.399" evidence="4"/>
<protein>
    <recommendedName>
        <fullName evidence="6">D-3-phosphoglycerate dehydrogenase</fullName>
        <ecNumber evidence="4">1.1.1.399</ecNumber>
        <ecNumber evidence="5">1.1.1.95</ecNumber>
    </recommendedName>
    <alternativeName>
        <fullName evidence="9">2-oxoglutarate reductase</fullName>
    </alternativeName>
</protein>
<dbReference type="InterPro" id="IPR050223">
    <property type="entry name" value="D-isomer_2-hydroxyacid_DH"/>
</dbReference>
<comment type="catalytic activity">
    <reaction evidence="11">
        <text>(2R)-3-phosphoglycerate + NAD(+) = 3-phosphooxypyruvate + NADH + H(+)</text>
        <dbReference type="Rhea" id="RHEA:12641"/>
        <dbReference type="ChEBI" id="CHEBI:15378"/>
        <dbReference type="ChEBI" id="CHEBI:18110"/>
        <dbReference type="ChEBI" id="CHEBI:57540"/>
        <dbReference type="ChEBI" id="CHEBI:57945"/>
        <dbReference type="ChEBI" id="CHEBI:58272"/>
        <dbReference type="EC" id="1.1.1.95"/>
    </reaction>
</comment>
<dbReference type="Pfam" id="PF22629">
    <property type="entry name" value="ACT_AHAS_ss"/>
    <property type="match status" value="1"/>
</dbReference>
<evidence type="ECO:0000256" key="8">
    <source>
        <dbReference type="ARBA" id="ARBA00023027"/>
    </source>
</evidence>
<evidence type="ECO:0000259" key="13">
    <source>
        <dbReference type="PROSITE" id="PS51671"/>
    </source>
</evidence>
<proteinExistence type="inferred from homology"/>
<dbReference type="InterPro" id="IPR029753">
    <property type="entry name" value="D-isomer_DH_CS"/>
</dbReference>
<evidence type="ECO:0000256" key="4">
    <source>
        <dbReference type="ARBA" id="ARBA00013001"/>
    </source>
</evidence>
<dbReference type="PROSITE" id="PS00671">
    <property type="entry name" value="D_2_HYDROXYACID_DH_3"/>
    <property type="match status" value="1"/>
</dbReference>
<dbReference type="OrthoDB" id="9805416at2"/>
<evidence type="ECO:0000256" key="1">
    <source>
        <dbReference type="ARBA" id="ARBA00003800"/>
    </source>
</evidence>
<comment type="pathway">
    <text evidence="2">Amino-acid biosynthesis; L-serine biosynthesis; L-serine from 3-phospho-D-glycerate: step 1/3.</text>
</comment>
<evidence type="ECO:0000256" key="2">
    <source>
        <dbReference type="ARBA" id="ARBA00005216"/>
    </source>
</evidence>
<dbReference type="FunFam" id="3.40.50.720:FF:000041">
    <property type="entry name" value="D-3-phosphoglycerate dehydrogenase"/>
    <property type="match status" value="1"/>
</dbReference>
<evidence type="ECO:0000256" key="12">
    <source>
        <dbReference type="RuleBase" id="RU003719"/>
    </source>
</evidence>
<dbReference type="AlphaFoldDB" id="A0A562B975"/>
<dbReference type="PANTHER" id="PTHR10996:SF282">
    <property type="entry name" value="D-3-PHOSPHOGLYCERATE DEHYDROGENASE 1-RELATED"/>
    <property type="match status" value="1"/>
</dbReference>
<dbReference type="Gene3D" id="3.40.50.720">
    <property type="entry name" value="NAD(P)-binding Rossmann-like Domain"/>
    <property type="match status" value="2"/>
</dbReference>
<comment type="caution">
    <text evidence="14">The sequence shown here is derived from an EMBL/GenBank/DDBJ whole genome shotgun (WGS) entry which is preliminary data.</text>
</comment>
<dbReference type="PROSITE" id="PS00670">
    <property type="entry name" value="D_2_HYDROXYACID_DH_2"/>
    <property type="match status" value="1"/>
</dbReference>
<dbReference type="InterPro" id="IPR002912">
    <property type="entry name" value="ACT_dom"/>
</dbReference>
<evidence type="ECO:0000256" key="6">
    <source>
        <dbReference type="ARBA" id="ARBA00021582"/>
    </source>
</evidence>
<dbReference type="SUPFAM" id="SSF51735">
    <property type="entry name" value="NAD(P)-binding Rossmann-fold domains"/>
    <property type="match status" value="1"/>
</dbReference>
<reference evidence="14 15" key="1">
    <citation type="submission" date="2019-07" db="EMBL/GenBank/DDBJ databases">
        <title>Genome sequencing of lignin-degrading bacterial isolates.</title>
        <authorList>
            <person name="Gladden J."/>
        </authorList>
    </citation>
    <scope>NUCLEOTIDE SEQUENCE [LARGE SCALE GENOMIC DNA]</scope>
    <source>
        <strain evidence="14 15">J11</strain>
    </source>
</reference>
<dbReference type="PROSITE" id="PS00065">
    <property type="entry name" value="D_2_HYDROXYACID_DH_1"/>
    <property type="match status" value="1"/>
</dbReference>
<gene>
    <name evidence="14" type="ORF">L602_000400000540</name>
</gene>
<dbReference type="PROSITE" id="PS51671">
    <property type="entry name" value="ACT"/>
    <property type="match status" value="1"/>
</dbReference>
<evidence type="ECO:0000256" key="7">
    <source>
        <dbReference type="ARBA" id="ARBA00023002"/>
    </source>
</evidence>
<evidence type="ECO:0000313" key="14">
    <source>
        <dbReference type="EMBL" id="TWG81735.1"/>
    </source>
</evidence>
<sequence>MTSVMLLENIHESANSRLAEAGVTVERRPGAVAGAELRGILASHDLIGIRSATHLHADDLQAAPNLLSIGCFCIGTSQVDLTAATAAGIPVFNAPFSNTRSVAELVVSEAVMLLRRIPEKNALAHAGQWAKGAAGSFEARGKTIAIVGYGNIGSQVGVLAEAMGMRVVYYDVQPRLSLGSAKAQGSLVDAVSHADVVTLHVPATARTRNMIDATVLSAFKPGAILINASRGTVVDIEALAAGLREGRLGGAAIDVFPTEPKSNRDAFVSPLQNLPNVLLTPHIGGSTEEAQENIGVEVAAKLANYLATGATIGAVNFPEVDPGPLHSAARLLNVHGNAPGALAALNTLLAKEGINITGQHLETRREIGYVVTDLDKAPSAALEQALRAHPGVIRLRVLRPDGEVSAG</sequence>
<evidence type="ECO:0000256" key="5">
    <source>
        <dbReference type="ARBA" id="ARBA00013143"/>
    </source>
</evidence>
<dbReference type="InterPro" id="IPR029752">
    <property type="entry name" value="D-isomer_DH_CS1"/>
</dbReference>
<dbReference type="GO" id="GO:0047545">
    <property type="term" value="F:(S)-2-hydroxyglutarate dehydrogenase activity"/>
    <property type="evidence" value="ECO:0007669"/>
    <property type="project" value="UniProtKB-ARBA"/>
</dbReference>
<dbReference type="Pfam" id="PF00389">
    <property type="entry name" value="2-Hacid_dh"/>
    <property type="match status" value="1"/>
</dbReference>
<keyword evidence="7 12" id="KW-0560">Oxidoreductase</keyword>
<dbReference type="CDD" id="cd12176">
    <property type="entry name" value="PGDH_3"/>
    <property type="match status" value="1"/>
</dbReference>
<comment type="catalytic activity">
    <reaction evidence="10">
        <text>(R)-2-hydroxyglutarate + NAD(+) = 2-oxoglutarate + NADH + H(+)</text>
        <dbReference type="Rhea" id="RHEA:49612"/>
        <dbReference type="ChEBI" id="CHEBI:15378"/>
        <dbReference type="ChEBI" id="CHEBI:15801"/>
        <dbReference type="ChEBI" id="CHEBI:16810"/>
        <dbReference type="ChEBI" id="CHEBI:57540"/>
        <dbReference type="ChEBI" id="CHEBI:57945"/>
        <dbReference type="EC" id="1.1.1.399"/>
    </reaction>
</comment>
<evidence type="ECO:0000256" key="3">
    <source>
        <dbReference type="ARBA" id="ARBA00005854"/>
    </source>
</evidence>
<dbReference type="SUPFAM" id="SSF55021">
    <property type="entry name" value="ACT-like"/>
    <property type="match status" value="1"/>
</dbReference>
<feature type="domain" description="ACT" evidence="13">
    <location>
        <begin position="330"/>
        <end position="400"/>
    </location>
</feature>
<evidence type="ECO:0000256" key="11">
    <source>
        <dbReference type="ARBA" id="ARBA00048731"/>
    </source>
</evidence>
<organism evidence="14 15">
    <name type="scientific">Cupriavidus gilardii J11</name>
    <dbReference type="NCBI Taxonomy" id="936133"/>
    <lineage>
        <taxon>Bacteria</taxon>
        <taxon>Pseudomonadati</taxon>
        <taxon>Pseudomonadota</taxon>
        <taxon>Betaproteobacteria</taxon>
        <taxon>Burkholderiales</taxon>
        <taxon>Burkholderiaceae</taxon>
        <taxon>Cupriavidus</taxon>
    </lineage>
</organism>
<evidence type="ECO:0000313" key="15">
    <source>
        <dbReference type="Proteomes" id="UP000318141"/>
    </source>
</evidence>
<dbReference type="InterPro" id="IPR006140">
    <property type="entry name" value="D-isomer_DH_NAD-bd"/>
</dbReference>
<dbReference type="SUPFAM" id="SSF52283">
    <property type="entry name" value="Formate/glycerate dehydrogenase catalytic domain-like"/>
    <property type="match status" value="1"/>
</dbReference>
<name>A0A562B975_9BURK</name>
<dbReference type="EC" id="1.1.1.95" evidence="5"/>
<dbReference type="InterPro" id="IPR054480">
    <property type="entry name" value="AHAS_small-like_ACT"/>
</dbReference>
<dbReference type="InterPro" id="IPR045865">
    <property type="entry name" value="ACT-like_dom_sf"/>
</dbReference>